<gene>
    <name evidence="2" type="ORF">GQS40_07555</name>
</gene>
<feature type="transmembrane region" description="Helical" evidence="1">
    <location>
        <begin position="39"/>
        <end position="57"/>
    </location>
</feature>
<proteinExistence type="predicted"/>
<evidence type="ECO:0000256" key="1">
    <source>
        <dbReference type="SAM" id="Phobius"/>
    </source>
</evidence>
<name>A0A6L7A7U5_LEULA</name>
<keyword evidence="1" id="KW-0812">Transmembrane</keyword>
<comment type="caution">
    <text evidence="2">The sequence shown here is derived from an EMBL/GenBank/DDBJ whole genome shotgun (WGS) entry which is preliminary data.</text>
</comment>
<dbReference type="AlphaFoldDB" id="A0A6L7A7U5"/>
<keyword evidence="1" id="KW-0472">Membrane</keyword>
<keyword evidence="1" id="KW-1133">Transmembrane helix</keyword>
<organism evidence="2 3">
    <name type="scientific">Leuconostoc lactis</name>
    <dbReference type="NCBI Taxonomy" id="1246"/>
    <lineage>
        <taxon>Bacteria</taxon>
        <taxon>Bacillati</taxon>
        <taxon>Bacillota</taxon>
        <taxon>Bacilli</taxon>
        <taxon>Lactobacillales</taxon>
        <taxon>Lactobacillaceae</taxon>
        <taxon>Leuconostoc</taxon>
    </lineage>
</organism>
<accession>A0A6L7A7U5</accession>
<evidence type="ECO:0000313" key="2">
    <source>
        <dbReference type="EMBL" id="MWN21425.1"/>
    </source>
</evidence>
<evidence type="ECO:0000313" key="3">
    <source>
        <dbReference type="Proteomes" id="UP000478636"/>
    </source>
</evidence>
<dbReference type="Proteomes" id="UP000478636">
    <property type="component" value="Unassembled WGS sequence"/>
</dbReference>
<protein>
    <submittedName>
        <fullName evidence="2">Uncharacterized protein</fullName>
    </submittedName>
</protein>
<sequence>MSLAISFIAITTHFIQPIVFVAPDSLPNLLLPTVASTTPIRSLVITVIILIGSVLIYRPF</sequence>
<reference evidence="2 3" key="1">
    <citation type="submission" date="2019-12" db="EMBL/GenBank/DDBJ databases">
        <title>Complete genome sequence of Leuconostoc lactis strain AVN1 provides insights into metabolic potential.</title>
        <authorList>
            <person name="Besrour N."/>
            <person name="Najjari A."/>
            <person name="Fhoula I."/>
            <person name="Jaballah S."/>
            <person name="Klibi N."/>
            <person name="Ouzari H.I."/>
        </authorList>
    </citation>
    <scope>NUCLEOTIDE SEQUENCE [LARGE SCALE GENOMIC DNA]</scope>
    <source>
        <strain evidence="2 3">AVN1</strain>
    </source>
</reference>
<dbReference type="EMBL" id="WSZI01000014">
    <property type="protein sequence ID" value="MWN21425.1"/>
    <property type="molecule type" value="Genomic_DNA"/>
</dbReference>